<sequence length="58" mass="6437">MSSHAYATNSYPDVDPTVEHLPVTYADEKAAKGVRDRVQIRFPPTTGANGCINLRQYN</sequence>
<protein>
    <submittedName>
        <fullName evidence="1">Uncharacterized protein</fullName>
    </submittedName>
</protein>
<dbReference type="EMBL" id="MK697702">
    <property type="protein sequence ID" value="QHR91766.1"/>
    <property type="molecule type" value="Genomic_DNA"/>
</dbReference>
<evidence type="ECO:0000313" key="1">
    <source>
        <dbReference type="EMBL" id="QHR91766.1"/>
    </source>
</evidence>
<reference evidence="1" key="1">
    <citation type="submission" date="2019-03" db="EMBL/GenBank/DDBJ databases">
        <title>Largest Complete Mitochondrial Genome of a Gymnosperm, Sitka Spruce (Picea sitchensis), Indicates Complex Physical Structure.</title>
        <authorList>
            <person name="Jackman S.D."/>
            <person name="Coombe L."/>
            <person name="Warren R."/>
            <person name="Kirk H."/>
            <person name="Trinh E."/>
            <person name="McLeod T."/>
            <person name="Pleasance S."/>
            <person name="Pandoh P."/>
            <person name="Zhao Y."/>
            <person name="Coope R."/>
            <person name="Bousquet J."/>
            <person name="Bohlmann J.C."/>
            <person name="Jones S.J.M."/>
            <person name="Birol I."/>
        </authorList>
    </citation>
    <scope>NUCLEOTIDE SEQUENCE</scope>
    <source>
        <strain evidence="1">Q903</strain>
    </source>
</reference>
<gene>
    <name evidence="1" type="primary">orf05834</name>
    <name evidence="1" type="ORF">Q903MT_gene5802</name>
</gene>
<geneLocation type="mitochondrion" evidence="1"/>
<dbReference type="AlphaFoldDB" id="A0A6B9XXA3"/>
<keyword evidence="1" id="KW-0496">Mitochondrion</keyword>
<name>A0A6B9XXA3_PICSI</name>
<accession>A0A6B9XXA3</accession>
<proteinExistence type="predicted"/>
<organism evidence="1">
    <name type="scientific">Picea sitchensis</name>
    <name type="common">Sitka spruce</name>
    <name type="synonym">Pinus sitchensis</name>
    <dbReference type="NCBI Taxonomy" id="3332"/>
    <lineage>
        <taxon>Eukaryota</taxon>
        <taxon>Viridiplantae</taxon>
        <taxon>Streptophyta</taxon>
        <taxon>Embryophyta</taxon>
        <taxon>Tracheophyta</taxon>
        <taxon>Spermatophyta</taxon>
        <taxon>Pinopsida</taxon>
        <taxon>Pinidae</taxon>
        <taxon>Conifers I</taxon>
        <taxon>Pinales</taxon>
        <taxon>Pinaceae</taxon>
        <taxon>Picea</taxon>
    </lineage>
</organism>